<dbReference type="PANTHER" id="PTHR33695:SF1">
    <property type="entry name" value="LIPOPROTEIN SIGNAL PEPTIDASE"/>
    <property type="match status" value="1"/>
</dbReference>
<dbReference type="AlphaFoldDB" id="A0A7Y9UVA8"/>
<evidence type="ECO:0000256" key="2">
    <source>
        <dbReference type="ARBA" id="ARBA00022475"/>
    </source>
</evidence>
<gene>
    <name evidence="9" type="primary">lspA</name>
    <name evidence="12" type="ORF">BJ989_002524</name>
</gene>
<feature type="transmembrane region" description="Helical" evidence="9">
    <location>
        <begin position="109"/>
        <end position="130"/>
    </location>
</feature>
<dbReference type="Pfam" id="PF01252">
    <property type="entry name" value="Peptidase_A8"/>
    <property type="match status" value="1"/>
</dbReference>
<comment type="catalytic activity">
    <reaction evidence="9">
        <text>Release of signal peptides from bacterial membrane prolipoproteins. Hydrolyzes -Xaa-Yaa-Zaa-|-(S,diacylglyceryl)Cys-, in which Xaa is hydrophobic (preferably Leu), and Yaa (Ala or Ser) and Zaa (Gly or Ala) have small, neutral side chains.</text>
        <dbReference type="EC" id="3.4.23.36"/>
    </reaction>
</comment>
<comment type="pathway">
    <text evidence="9">Protein modification; lipoprotein biosynthesis (signal peptide cleavage).</text>
</comment>
<evidence type="ECO:0000256" key="3">
    <source>
        <dbReference type="ARBA" id="ARBA00022670"/>
    </source>
</evidence>
<comment type="subcellular location">
    <subcellularLocation>
        <location evidence="9">Cell membrane</location>
        <topology evidence="9">Multi-pass membrane protein</topology>
    </subcellularLocation>
</comment>
<protein>
    <recommendedName>
        <fullName evidence="9">Lipoprotein signal peptidase</fullName>
        <ecNumber evidence="9">3.4.23.36</ecNumber>
    </recommendedName>
    <alternativeName>
        <fullName evidence="9">Prolipoprotein signal peptidase</fullName>
    </alternativeName>
    <alternativeName>
        <fullName evidence="9">Signal peptidase II</fullName>
        <shortName evidence="9">SPase II</shortName>
    </alternativeName>
</protein>
<keyword evidence="3 9" id="KW-0645">Protease</keyword>
<evidence type="ECO:0000313" key="12">
    <source>
        <dbReference type="EMBL" id="NYG56220.1"/>
    </source>
</evidence>
<feature type="active site" evidence="9">
    <location>
        <position position="156"/>
    </location>
</feature>
<sequence length="193" mass="20218">MQAARGASLTGDTTTGSDPSRRTRARLLLAGVALTAYAVDVVSKVVAVEQLEGRAEPVPVVGEVLQLTLVRNPGAAFGTGTQFTVALSVFAAVAAVVVLVLARRVRSTLWAVGLGALLAGVLGNLTDRLLREPGPMRGHVVDMFLLPNWPVFNVADVCINAAAAVILVQAFRGIRLDGTRESDHRADESEPTA</sequence>
<keyword evidence="13" id="KW-1185">Reference proteome</keyword>
<accession>A0A7Y9UVA8</accession>
<feature type="transmembrane region" description="Helical" evidence="9">
    <location>
        <begin position="83"/>
        <end position="102"/>
    </location>
</feature>
<keyword evidence="6 9" id="KW-0378">Hydrolase</keyword>
<proteinExistence type="inferred from homology"/>
<dbReference type="HAMAP" id="MF_00161">
    <property type="entry name" value="LspA"/>
    <property type="match status" value="1"/>
</dbReference>
<evidence type="ECO:0000256" key="11">
    <source>
        <dbReference type="SAM" id="MobiDB-lite"/>
    </source>
</evidence>
<feature type="region of interest" description="Disordered" evidence="11">
    <location>
        <begin position="1"/>
        <end position="20"/>
    </location>
</feature>
<evidence type="ECO:0000256" key="8">
    <source>
        <dbReference type="ARBA" id="ARBA00023136"/>
    </source>
</evidence>
<keyword evidence="2 9" id="KW-1003">Cell membrane</keyword>
<reference evidence="12 13" key="1">
    <citation type="submission" date="2020-07" db="EMBL/GenBank/DDBJ databases">
        <title>Sequencing the genomes of 1000 actinobacteria strains.</title>
        <authorList>
            <person name="Klenk H.-P."/>
        </authorList>
    </citation>
    <scope>NUCLEOTIDE SEQUENCE [LARGE SCALE GENOMIC DNA]</scope>
    <source>
        <strain evidence="12 13">DSM 24552</strain>
    </source>
</reference>
<dbReference type="RefSeq" id="WP_179518514.1">
    <property type="nucleotide sequence ID" value="NZ_JACCAC010000001.1"/>
</dbReference>
<dbReference type="UniPathway" id="UPA00665"/>
<dbReference type="PANTHER" id="PTHR33695">
    <property type="entry name" value="LIPOPROTEIN SIGNAL PEPTIDASE"/>
    <property type="match status" value="1"/>
</dbReference>
<comment type="function">
    <text evidence="9">This protein specifically catalyzes the removal of signal peptides from prolipoproteins.</text>
</comment>
<comment type="similarity">
    <text evidence="1 9 10">Belongs to the peptidase A8 family.</text>
</comment>
<evidence type="ECO:0000256" key="10">
    <source>
        <dbReference type="RuleBase" id="RU004181"/>
    </source>
</evidence>
<organism evidence="12 13">
    <name type="scientific">Nocardioides perillae</name>
    <dbReference type="NCBI Taxonomy" id="1119534"/>
    <lineage>
        <taxon>Bacteria</taxon>
        <taxon>Bacillati</taxon>
        <taxon>Actinomycetota</taxon>
        <taxon>Actinomycetes</taxon>
        <taxon>Propionibacteriales</taxon>
        <taxon>Nocardioidaceae</taxon>
        <taxon>Nocardioides</taxon>
    </lineage>
</organism>
<feature type="active site" evidence="9">
    <location>
        <position position="142"/>
    </location>
</feature>
<dbReference type="GO" id="GO:0005886">
    <property type="term" value="C:plasma membrane"/>
    <property type="evidence" value="ECO:0007669"/>
    <property type="project" value="UniProtKB-SubCell"/>
</dbReference>
<dbReference type="InterPro" id="IPR001872">
    <property type="entry name" value="Peptidase_A8"/>
</dbReference>
<dbReference type="GO" id="GO:0006508">
    <property type="term" value="P:proteolysis"/>
    <property type="evidence" value="ECO:0007669"/>
    <property type="project" value="UniProtKB-KW"/>
</dbReference>
<keyword evidence="8 9" id="KW-0472">Membrane</keyword>
<evidence type="ECO:0000256" key="7">
    <source>
        <dbReference type="ARBA" id="ARBA00022989"/>
    </source>
</evidence>
<keyword evidence="7 9" id="KW-1133">Transmembrane helix</keyword>
<comment type="caution">
    <text evidence="12">The sequence shown here is derived from an EMBL/GenBank/DDBJ whole genome shotgun (WGS) entry which is preliminary data.</text>
</comment>
<dbReference type="PRINTS" id="PR00781">
    <property type="entry name" value="LIPOSIGPTASE"/>
</dbReference>
<evidence type="ECO:0000256" key="6">
    <source>
        <dbReference type="ARBA" id="ARBA00022801"/>
    </source>
</evidence>
<feature type="transmembrane region" description="Helical" evidence="9">
    <location>
        <begin position="27"/>
        <end position="47"/>
    </location>
</feature>
<dbReference type="EMBL" id="JACCAC010000001">
    <property type="protein sequence ID" value="NYG56220.1"/>
    <property type="molecule type" value="Genomic_DNA"/>
</dbReference>
<keyword evidence="5 9" id="KW-0064">Aspartyl protease</keyword>
<keyword evidence="4 9" id="KW-0812">Transmembrane</keyword>
<dbReference type="EC" id="3.4.23.36" evidence="9"/>
<evidence type="ECO:0000313" key="13">
    <source>
        <dbReference type="Proteomes" id="UP000544110"/>
    </source>
</evidence>
<evidence type="ECO:0000256" key="4">
    <source>
        <dbReference type="ARBA" id="ARBA00022692"/>
    </source>
</evidence>
<evidence type="ECO:0000256" key="9">
    <source>
        <dbReference type="HAMAP-Rule" id="MF_00161"/>
    </source>
</evidence>
<evidence type="ECO:0000256" key="5">
    <source>
        <dbReference type="ARBA" id="ARBA00022750"/>
    </source>
</evidence>
<feature type="transmembrane region" description="Helical" evidence="9">
    <location>
        <begin position="150"/>
        <end position="171"/>
    </location>
</feature>
<name>A0A7Y9UVA8_9ACTN</name>
<dbReference type="Proteomes" id="UP000544110">
    <property type="component" value="Unassembled WGS sequence"/>
</dbReference>
<evidence type="ECO:0000256" key="1">
    <source>
        <dbReference type="ARBA" id="ARBA00006139"/>
    </source>
</evidence>
<dbReference type="GO" id="GO:0004190">
    <property type="term" value="F:aspartic-type endopeptidase activity"/>
    <property type="evidence" value="ECO:0007669"/>
    <property type="project" value="UniProtKB-UniRule"/>
</dbReference>
<dbReference type="NCBIfam" id="TIGR00077">
    <property type="entry name" value="lspA"/>
    <property type="match status" value="1"/>
</dbReference>